<keyword evidence="2" id="KW-0378">Hydrolase</keyword>
<dbReference type="Gene3D" id="3.20.20.190">
    <property type="entry name" value="Phosphatidylinositol (PI) phosphodiesterase"/>
    <property type="match status" value="1"/>
</dbReference>
<dbReference type="RefSeq" id="WP_151125530.1">
    <property type="nucleotide sequence ID" value="NZ_CP088081.1"/>
</dbReference>
<evidence type="ECO:0000313" key="2">
    <source>
        <dbReference type="EMBL" id="KAB0575740.1"/>
    </source>
</evidence>
<dbReference type="EMBL" id="VZPB01000061">
    <property type="protein sequence ID" value="KAB0575740.1"/>
    <property type="molecule type" value="Genomic_DNA"/>
</dbReference>
<evidence type="ECO:0000313" key="3">
    <source>
        <dbReference type="Proteomes" id="UP000430120"/>
    </source>
</evidence>
<dbReference type="InterPro" id="IPR030395">
    <property type="entry name" value="GP_PDE_dom"/>
</dbReference>
<dbReference type="NCBIfam" id="NF006989">
    <property type="entry name" value="PRK09454.1"/>
    <property type="match status" value="1"/>
</dbReference>
<dbReference type="AlphaFoldDB" id="A0A643FB55"/>
<reference evidence="2 3" key="1">
    <citation type="submission" date="2019-09" db="EMBL/GenBank/DDBJ databases">
        <title>Draft genome sequences of 48 bacterial type strains from the CCUG.</title>
        <authorList>
            <person name="Tunovic T."/>
            <person name="Pineiro-Iglesias B."/>
            <person name="Unosson C."/>
            <person name="Inganas E."/>
            <person name="Ohlen M."/>
            <person name="Cardew S."/>
            <person name="Jensie-Markopoulos S."/>
            <person name="Salva-Serra F."/>
            <person name="Jaen-Luchoro D."/>
            <person name="Karlsson R."/>
            <person name="Svensson-Stadler L."/>
            <person name="Chun J."/>
            <person name="Moore E."/>
        </authorList>
    </citation>
    <scope>NUCLEOTIDE SEQUENCE [LARGE SCALE GENOMIC DNA]</scope>
    <source>
        <strain evidence="2 3">CCUG 30977</strain>
    </source>
</reference>
<proteinExistence type="predicted"/>
<dbReference type="EC" id="3.1.4.46" evidence="2"/>
<dbReference type="PROSITE" id="PS51704">
    <property type="entry name" value="GP_PDE"/>
    <property type="match status" value="1"/>
</dbReference>
<gene>
    <name evidence="2" type="primary">ugpQ</name>
    <name evidence="2" type="ORF">F7Q92_18275</name>
</gene>
<sequence>MPSSERPPSPAADAWPRWIAHRGAGRRAPENTLAAFRHGWQLGYRAFECDVKLSADGEPYLLHDDTLERTTSGQGPAAAADWATLSRLDAGAWCGPGWAGEPPARLAALAAFANAEGLHVNLELKPLPGQAEATGQVVAHAVRRLWHTGTPAPWLSSFQPAALAAAAVAAPELPRALLLDTLTPGWVAQAQALGCQGVVLNHRLMDADTLRSLHAHGLAGWVYTVNEADRADALWALGVDRIITDTLGP</sequence>
<dbReference type="InterPro" id="IPR017946">
    <property type="entry name" value="PLC-like_Pdiesterase_TIM-brl"/>
</dbReference>
<dbReference type="Pfam" id="PF03009">
    <property type="entry name" value="GDPD"/>
    <property type="match status" value="1"/>
</dbReference>
<feature type="domain" description="GP-PDE" evidence="1">
    <location>
        <begin position="16"/>
        <end position="249"/>
    </location>
</feature>
<dbReference type="SUPFAM" id="SSF51695">
    <property type="entry name" value="PLC-like phosphodiesterases"/>
    <property type="match status" value="1"/>
</dbReference>
<protein>
    <submittedName>
        <fullName evidence="2">Glycerophosphodiester phosphodiesterase</fullName>
        <ecNumber evidence="2">3.1.4.46</ecNumber>
    </submittedName>
</protein>
<dbReference type="PANTHER" id="PTHR46211:SF1">
    <property type="entry name" value="GLYCEROPHOSPHODIESTER PHOSPHODIESTERASE, CYTOPLASMIC"/>
    <property type="match status" value="1"/>
</dbReference>
<comment type="caution">
    <text evidence="2">The sequence shown here is derived from an EMBL/GenBank/DDBJ whole genome shotgun (WGS) entry which is preliminary data.</text>
</comment>
<evidence type="ECO:0000259" key="1">
    <source>
        <dbReference type="PROSITE" id="PS51704"/>
    </source>
</evidence>
<name>A0A643FB55_IDEDE</name>
<accession>A0A643FB55</accession>
<dbReference type="PANTHER" id="PTHR46211">
    <property type="entry name" value="GLYCEROPHOSPHORYL DIESTER PHOSPHODIESTERASE"/>
    <property type="match status" value="1"/>
</dbReference>
<organism evidence="2 3">
    <name type="scientific">Ideonella dechloratans</name>
    <dbReference type="NCBI Taxonomy" id="36863"/>
    <lineage>
        <taxon>Bacteria</taxon>
        <taxon>Pseudomonadati</taxon>
        <taxon>Pseudomonadota</taxon>
        <taxon>Betaproteobacteria</taxon>
        <taxon>Burkholderiales</taxon>
        <taxon>Sphaerotilaceae</taxon>
        <taxon>Ideonella</taxon>
    </lineage>
</organism>
<dbReference type="Proteomes" id="UP000430120">
    <property type="component" value="Unassembled WGS sequence"/>
</dbReference>
<dbReference type="OrthoDB" id="9795622at2"/>
<dbReference type="GO" id="GO:0006629">
    <property type="term" value="P:lipid metabolic process"/>
    <property type="evidence" value="ECO:0007669"/>
    <property type="project" value="InterPro"/>
</dbReference>
<dbReference type="GO" id="GO:0008889">
    <property type="term" value="F:glycerophosphodiester phosphodiesterase activity"/>
    <property type="evidence" value="ECO:0007669"/>
    <property type="project" value="UniProtKB-EC"/>
</dbReference>
<keyword evidence="3" id="KW-1185">Reference proteome</keyword>